<evidence type="ECO:0000256" key="4">
    <source>
        <dbReference type="ARBA" id="ARBA00022840"/>
    </source>
</evidence>
<keyword evidence="2" id="KW-1003">Cell membrane</keyword>
<accession>A0ABV2TJ86</accession>
<dbReference type="InterPro" id="IPR003593">
    <property type="entry name" value="AAA+_ATPase"/>
</dbReference>
<gene>
    <name evidence="6" type="ORF">ABXR19_05290</name>
</gene>
<dbReference type="PROSITE" id="PS00211">
    <property type="entry name" value="ABC_TRANSPORTER_1"/>
    <property type="match status" value="1"/>
</dbReference>
<dbReference type="EMBL" id="JBEWZI010000004">
    <property type="protein sequence ID" value="MET7013593.1"/>
    <property type="molecule type" value="Genomic_DNA"/>
</dbReference>
<proteinExistence type="predicted"/>
<sequence length="365" mass="39174">MSTPGHGFSITLDDILHQYGSSIAVDHVTLEIAAGELVSLLGPSGCGKTTLLRIIGGFIQQTSGRVIVGGRPIDDLPPNKRAVGIVFQNYALFPHMNVADNIAYGLAARGEDRASQKKRCGEMLELVQMAHLADRLPRALSGGQQQRVALARALAVEPRILLLDEPFAALDKSLRLDMQIEIKRIQRQSGTTCIMVTHDQEEALSMSDRVAVLNRGKLEQFSTPSEIYDRPQSLFVNQFVGSANQLHGTLTPLSATECEVLLANGQRLRCAAPREALSEGSAVIACVRPESLRLGIDDIDIGIAATVELGMPLGPTIVHEVVTDDGLRIKTSEPRLPGLEPRAPGTRISVSPLAATSIQVFSASA</sequence>
<dbReference type="SUPFAM" id="SSF50331">
    <property type="entry name" value="MOP-like"/>
    <property type="match status" value="1"/>
</dbReference>
<keyword evidence="4 6" id="KW-0067">ATP-binding</keyword>
<keyword evidence="3" id="KW-0547">Nucleotide-binding</keyword>
<evidence type="ECO:0000259" key="5">
    <source>
        <dbReference type="PROSITE" id="PS50893"/>
    </source>
</evidence>
<dbReference type="PROSITE" id="PS50893">
    <property type="entry name" value="ABC_TRANSPORTER_2"/>
    <property type="match status" value="1"/>
</dbReference>
<evidence type="ECO:0000256" key="1">
    <source>
        <dbReference type="ARBA" id="ARBA00022448"/>
    </source>
</evidence>
<dbReference type="InterPro" id="IPR003439">
    <property type="entry name" value="ABC_transporter-like_ATP-bd"/>
</dbReference>
<dbReference type="SMART" id="SM00382">
    <property type="entry name" value="AAA"/>
    <property type="match status" value="1"/>
</dbReference>
<evidence type="ECO:0000313" key="6">
    <source>
        <dbReference type="EMBL" id="MET7013593.1"/>
    </source>
</evidence>
<feature type="domain" description="ABC transporter" evidence="5">
    <location>
        <begin position="10"/>
        <end position="240"/>
    </location>
</feature>
<name>A0ABV2TJ86_9RHOO</name>
<dbReference type="InterPro" id="IPR017871">
    <property type="entry name" value="ABC_transporter-like_CS"/>
</dbReference>
<dbReference type="InterPro" id="IPR050093">
    <property type="entry name" value="ABC_SmlMolc_Importer"/>
</dbReference>
<keyword evidence="1" id="KW-0813">Transport</keyword>
<protein>
    <submittedName>
        <fullName evidence="6">ABC transporter ATP-binding protein</fullName>
    </submittedName>
</protein>
<keyword evidence="2" id="KW-0472">Membrane</keyword>
<dbReference type="Pfam" id="PF00005">
    <property type="entry name" value="ABC_tran"/>
    <property type="match status" value="1"/>
</dbReference>
<dbReference type="InterPro" id="IPR008995">
    <property type="entry name" value="Mo/tungstate-bd_C_term_dom"/>
</dbReference>
<evidence type="ECO:0000256" key="2">
    <source>
        <dbReference type="ARBA" id="ARBA00022475"/>
    </source>
</evidence>
<dbReference type="PANTHER" id="PTHR42781">
    <property type="entry name" value="SPERMIDINE/PUTRESCINE IMPORT ATP-BINDING PROTEIN POTA"/>
    <property type="match status" value="1"/>
</dbReference>
<dbReference type="Proteomes" id="UP001549691">
    <property type="component" value="Unassembled WGS sequence"/>
</dbReference>
<dbReference type="InterPro" id="IPR027417">
    <property type="entry name" value="P-loop_NTPase"/>
</dbReference>
<dbReference type="SUPFAM" id="SSF52540">
    <property type="entry name" value="P-loop containing nucleoside triphosphate hydrolases"/>
    <property type="match status" value="1"/>
</dbReference>
<evidence type="ECO:0000256" key="3">
    <source>
        <dbReference type="ARBA" id="ARBA00022741"/>
    </source>
</evidence>
<dbReference type="Gene3D" id="3.40.50.300">
    <property type="entry name" value="P-loop containing nucleotide triphosphate hydrolases"/>
    <property type="match status" value="1"/>
</dbReference>
<dbReference type="Gene3D" id="2.40.50.100">
    <property type="match status" value="1"/>
</dbReference>
<organism evidence="6 7">
    <name type="scientific">Uliginosibacterium flavum</name>
    <dbReference type="NCBI Taxonomy" id="1396831"/>
    <lineage>
        <taxon>Bacteria</taxon>
        <taxon>Pseudomonadati</taxon>
        <taxon>Pseudomonadota</taxon>
        <taxon>Betaproteobacteria</taxon>
        <taxon>Rhodocyclales</taxon>
        <taxon>Zoogloeaceae</taxon>
        <taxon>Uliginosibacterium</taxon>
    </lineage>
</organism>
<dbReference type="RefSeq" id="WP_354600056.1">
    <property type="nucleotide sequence ID" value="NZ_JBEWZI010000004.1"/>
</dbReference>
<keyword evidence="7" id="KW-1185">Reference proteome</keyword>
<dbReference type="PANTHER" id="PTHR42781:SF4">
    <property type="entry name" value="SPERMIDINE_PUTRESCINE IMPORT ATP-BINDING PROTEIN POTA"/>
    <property type="match status" value="1"/>
</dbReference>
<dbReference type="GO" id="GO:0005524">
    <property type="term" value="F:ATP binding"/>
    <property type="evidence" value="ECO:0007669"/>
    <property type="project" value="UniProtKB-KW"/>
</dbReference>
<reference evidence="6 7" key="1">
    <citation type="submission" date="2024-07" db="EMBL/GenBank/DDBJ databases">
        <title>Uliginosibacterium flavum JJ3220;KACC:17644.</title>
        <authorList>
            <person name="Kim M.K."/>
        </authorList>
    </citation>
    <scope>NUCLEOTIDE SEQUENCE [LARGE SCALE GENOMIC DNA]</scope>
    <source>
        <strain evidence="6 7">KACC:17644</strain>
    </source>
</reference>
<evidence type="ECO:0000313" key="7">
    <source>
        <dbReference type="Proteomes" id="UP001549691"/>
    </source>
</evidence>
<comment type="caution">
    <text evidence="6">The sequence shown here is derived from an EMBL/GenBank/DDBJ whole genome shotgun (WGS) entry which is preliminary data.</text>
</comment>